<dbReference type="Proteomes" id="UP000006034">
    <property type="component" value="Unassembled WGS sequence"/>
</dbReference>
<comment type="caution">
    <text evidence="1">The sequence shown here is derived from an EMBL/GenBank/DDBJ whole genome shotgun (WGS) entry which is preliminary data.</text>
</comment>
<dbReference type="EMBL" id="ADCP02000001">
    <property type="protein sequence ID" value="EPC05810.1"/>
    <property type="molecule type" value="Genomic_DNA"/>
</dbReference>
<protein>
    <submittedName>
        <fullName evidence="1">Uncharacterized protein</fullName>
    </submittedName>
</protein>
<dbReference type="GeneID" id="78087797"/>
<dbReference type="RefSeq" id="WP_016360429.1">
    <property type="nucleotide sequence ID" value="NZ_KE150238.1"/>
</dbReference>
<keyword evidence="2" id="KW-1185">Reference proteome</keyword>
<gene>
    <name evidence="1" type="ORF">HMPREF0179_05095</name>
</gene>
<accession>S2KSV9</accession>
<sequence length="216" mass="24602">MHILEKIYAVFSILVFFVGNAFAASEELCPKKVLDRGTLRGVFLGTQCEDFCYAAFRLDSDEQVVMFANPDIVEKQLGKEGNYVEVSYTVEQFWIDLGNECTRSEVYTEGKIIKDNKNKADIKTNVIEYNMCTGEGDGCYAQCQETTNMNFITLKSDGTGTMDGYRANDFPFTWESIKGKFIIFHYDGHDEEYIIDTTKEHGTLLIGKTECLKKIR</sequence>
<dbReference type="HOGENOM" id="CLU_1275646_0_0_7"/>
<reference evidence="1 2" key="1">
    <citation type="submission" date="2010-10" db="EMBL/GenBank/DDBJ databases">
        <authorList>
            <consortium name="The Broad Institute Genome Sequencing Platform"/>
            <person name="Ward D."/>
            <person name="Earl A."/>
            <person name="Feldgarden M."/>
            <person name="Young S.K."/>
            <person name="Gargeya S."/>
            <person name="Zeng Q."/>
            <person name="Alvarado L."/>
            <person name="Berlin A."/>
            <person name="Bochicchio J."/>
            <person name="Chapman S.B."/>
            <person name="Chen Z."/>
            <person name="Freedman E."/>
            <person name="Gellesch M."/>
            <person name="Goldberg J."/>
            <person name="Griggs A."/>
            <person name="Gujja S."/>
            <person name="Heilman E."/>
            <person name="Heiman D."/>
            <person name="Howarth C."/>
            <person name="Mehta T."/>
            <person name="Neiman D."/>
            <person name="Pearson M."/>
            <person name="Roberts A."/>
            <person name="Saif S."/>
            <person name="Shea T."/>
            <person name="Shenoy N."/>
            <person name="Sisk P."/>
            <person name="Stolte C."/>
            <person name="Sykes S."/>
            <person name="White J."/>
            <person name="Yandava C."/>
            <person name="Allen-Vercoe E."/>
            <person name="Sibley C."/>
            <person name="Ambrose C.E."/>
            <person name="Strauss J."/>
            <person name="Daigneault M."/>
            <person name="Haas B."/>
            <person name="Nusbaum C."/>
            <person name="Birren B."/>
        </authorList>
    </citation>
    <scope>NUCLEOTIDE SEQUENCE [LARGE SCALE GENOMIC DNA]</scope>
    <source>
        <strain evidence="1 2">3_1_6</strain>
    </source>
</reference>
<evidence type="ECO:0000313" key="2">
    <source>
        <dbReference type="Proteomes" id="UP000006034"/>
    </source>
</evidence>
<name>S2KSV9_BILW3</name>
<evidence type="ECO:0000313" key="1">
    <source>
        <dbReference type="EMBL" id="EPC05810.1"/>
    </source>
</evidence>
<dbReference type="AlphaFoldDB" id="S2KSV9"/>
<reference evidence="1 2" key="2">
    <citation type="submission" date="2013-04" db="EMBL/GenBank/DDBJ databases">
        <title>The Genome Sequence of Bilophila wadsworthia 3_1_6.</title>
        <authorList>
            <consortium name="The Broad Institute Genomics Platform"/>
            <person name="Earl A."/>
            <person name="Ward D."/>
            <person name="Feldgarden M."/>
            <person name="Gevers D."/>
            <person name="Sibley C."/>
            <person name="Strauss J."/>
            <person name="Allen-Vercoe E."/>
            <person name="Walker B."/>
            <person name="Young S."/>
            <person name="Zeng Q."/>
            <person name="Gargeya S."/>
            <person name="Fitzgerald M."/>
            <person name="Haas B."/>
            <person name="Abouelleil A."/>
            <person name="Allen A.W."/>
            <person name="Alvarado L."/>
            <person name="Arachchi H.M."/>
            <person name="Berlin A.M."/>
            <person name="Chapman S.B."/>
            <person name="Gainer-Dewar J."/>
            <person name="Goldberg J."/>
            <person name="Griggs A."/>
            <person name="Gujja S."/>
            <person name="Hansen M."/>
            <person name="Howarth C."/>
            <person name="Imamovic A."/>
            <person name="Ireland A."/>
            <person name="Larimer J."/>
            <person name="McCowan C."/>
            <person name="Murphy C."/>
            <person name="Pearson M."/>
            <person name="Poon T.W."/>
            <person name="Priest M."/>
            <person name="Roberts A."/>
            <person name="Saif S."/>
            <person name="Shea T."/>
            <person name="Sisk P."/>
            <person name="Sykes S."/>
            <person name="Wortman J."/>
            <person name="Nusbaum C."/>
            <person name="Birren B."/>
        </authorList>
    </citation>
    <scope>NUCLEOTIDE SEQUENCE [LARGE SCALE GENOMIC DNA]</scope>
    <source>
        <strain evidence="1 2">3_1_6</strain>
    </source>
</reference>
<organism evidence="1 2">
    <name type="scientific">Bilophila wadsworthia (strain 3_1_6)</name>
    <dbReference type="NCBI Taxonomy" id="563192"/>
    <lineage>
        <taxon>Bacteria</taxon>
        <taxon>Pseudomonadati</taxon>
        <taxon>Thermodesulfobacteriota</taxon>
        <taxon>Desulfovibrionia</taxon>
        <taxon>Desulfovibrionales</taxon>
        <taxon>Desulfovibrionaceae</taxon>
        <taxon>Bilophila</taxon>
    </lineage>
</organism>
<proteinExistence type="predicted"/>